<accession>A0A448WP45</accession>
<reference evidence="1" key="1">
    <citation type="submission" date="2018-11" db="EMBL/GenBank/DDBJ databases">
        <authorList>
            <consortium name="Pathogen Informatics"/>
        </authorList>
    </citation>
    <scope>NUCLEOTIDE SEQUENCE</scope>
</reference>
<dbReference type="EMBL" id="CAAALY010029687">
    <property type="protein sequence ID" value="VEL16740.1"/>
    <property type="molecule type" value="Genomic_DNA"/>
</dbReference>
<comment type="caution">
    <text evidence="1">The sequence shown here is derived from an EMBL/GenBank/DDBJ whole genome shotgun (WGS) entry which is preliminary data.</text>
</comment>
<sequence length="99" mass="10703">MIILLTLVTAGAITTFCLSSQMSLVYLPSTTPTIYTGRTTAVSLQIISHFIDRLLPSLLLSLTLILLVPESLWMVSRLPSAGALVTKEVQKTQNLAIGM</sequence>
<proteinExistence type="predicted"/>
<dbReference type="Proteomes" id="UP000784294">
    <property type="component" value="Unassembled WGS sequence"/>
</dbReference>
<gene>
    <name evidence="1" type="ORF">PXEA_LOCUS10180</name>
</gene>
<evidence type="ECO:0000313" key="2">
    <source>
        <dbReference type="Proteomes" id="UP000784294"/>
    </source>
</evidence>
<dbReference type="AlphaFoldDB" id="A0A448WP45"/>
<organism evidence="1 2">
    <name type="scientific">Protopolystoma xenopodis</name>
    <dbReference type="NCBI Taxonomy" id="117903"/>
    <lineage>
        <taxon>Eukaryota</taxon>
        <taxon>Metazoa</taxon>
        <taxon>Spiralia</taxon>
        <taxon>Lophotrochozoa</taxon>
        <taxon>Platyhelminthes</taxon>
        <taxon>Monogenea</taxon>
        <taxon>Polyopisthocotylea</taxon>
        <taxon>Polystomatidea</taxon>
        <taxon>Polystomatidae</taxon>
        <taxon>Protopolystoma</taxon>
    </lineage>
</organism>
<keyword evidence="2" id="KW-1185">Reference proteome</keyword>
<evidence type="ECO:0000313" key="1">
    <source>
        <dbReference type="EMBL" id="VEL16740.1"/>
    </source>
</evidence>
<protein>
    <submittedName>
        <fullName evidence="1">Uncharacterized protein</fullName>
    </submittedName>
</protein>
<name>A0A448WP45_9PLAT</name>